<proteinExistence type="inferred from homology"/>
<evidence type="ECO:0000313" key="7">
    <source>
        <dbReference type="Proteomes" id="UP000232323"/>
    </source>
</evidence>
<dbReference type="STRING" id="1157962.A0A250XBQ0"/>
<sequence length="92" mass="10274">MAPMSRNITSAPEKGVFPLDHFGECKQLAQDYLTCLEKNENEARPCNDLAKRYFECRMDRKLMVKQDLAELGIDGPAFLASVSGRSSGPAHR</sequence>
<comment type="similarity">
    <text evidence="4">Belongs to the COX19 family.</text>
</comment>
<dbReference type="Proteomes" id="UP000232323">
    <property type="component" value="Unassembled WGS sequence"/>
</dbReference>
<gene>
    <name evidence="6" type="ORF">CEUSTIGMA_g7942.t1</name>
</gene>
<name>A0A250XBQ0_9CHLO</name>
<dbReference type="PANTHER" id="PTHR21107:SF2">
    <property type="entry name" value="CYTOCHROME C OXIDASE ASSEMBLY PROTEIN COX19"/>
    <property type="match status" value="1"/>
</dbReference>
<evidence type="ECO:0000256" key="4">
    <source>
        <dbReference type="ARBA" id="ARBA00038223"/>
    </source>
</evidence>
<evidence type="ECO:0000256" key="2">
    <source>
        <dbReference type="ARBA" id="ARBA00022490"/>
    </source>
</evidence>
<comment type="subcellular location">
    <subcellularLocation>
        <location evidence="1">Cytoplasm</location>
    </subcellularLocation>
</comment>
<dbReference type="GO" id="GO:0005758">
    <property type="term" value="C:mitochondrial intermembrane space"/>
    <property type="evidence" value="ECO:0007669"/>
    <property type="project" value="TreeGrafter"/>
</dbReference>
<comment type="caution">
    <text evidence="6">The sequence shown here is derived from an EMBL/GenBank/DDBJ whole genome shotgun (WGS) entry which is preliminary data.</text>
</comment>
<keyword evidence="2" id="KW-0963">Cytoplasm</keyword>
<dbReference type="PANTHER" id="PTHR21107">
    <property type="entry name" value="CYTOCHROME C OXIDASE ASSEMBLY PROTEIN COX19"/>
    <property type="match status" value="1"/>
</dbReference>
<dbReference type="OrthoDB" id="268594at2759"/>
<dbReference type="Pfam" id="PF06747">
    <property type="entry name" value="CHCH"/>
    <property type="match status" value="1"/>
</dbReference>
<evidence type="ECO:0000259" key="5">
    <source>
        <dbReference type="Pfam" id="PF06747"/>
    </source>
</evidence>
<feature type="domain" description="CHCH" evidence="5">
    <location>
        <begin position="25"/>
        <end position="58"/>
    </location>
</feature>
<keyword evidence="7" id="KW-1185">Reference proteome</keyword>
<dbReference type="InterPro" id="IPR051383">
    <property type="entry name" value="COX19"/>
</dbReference>
<accession>A0A250XBQ0</accession>
<dbReference type="EMBL" id="BEGY01000053">
    <property type="protein sequence ID" value="GAX80504.1"/>
    <property type="molecule type" value="Genomic_DNA"/>
</dbReference>
<dbReference type="GO" id="GO:0033617">
    <property type="term" value="P:mitochondrial respiratory chain complex IV assembly"/>
    <property type="evidence" value="ECO:0007669"/>
    <property type="project" value="TreeGrafter"/>
</dbReference>
<evidence type="ECO:0000313" key="6">
    <source>
        <dbReference type="EMBL" id="GAX80504.1"/>
    </source>
</evidence>
<protein>
    <recommendedName>
        <fullName evidence="5">CHCH domain-containing protein</fullName>
    </recommendedName>
</protein>
<evidence type="ECO:0000256" key="3">
    <source>
        <dbReference type="ARBA" id="ARBA00023157"/>
    </source>
</evidence>
<dbReference type="PROSITE" id="PS51808">
    <property type="entry name" value="CHCH"/>
    <property type="match status" value="1"/>
</dbReference>
<dbReference type="InterPro" id="IPR010625">
    <property type="entry name" value="CHCH"/>
</dbReference>
<keyword evidence="3" id="KW-1015">Disulfide bond</keyword>
<dbReference type="AlphaFoldDB" id="A0A250XBQ0"/>
<reference evidence="6 7" key="1">
    <citation type="submission" date="2017-08" db="EMBL/GenBank/DDBJ databases">
        <title>Acidophilic green algal genome provides insights into adaptation to an acidic environment.</title>
        <authorList>
            <person name="Hirooka S."/>
            <person name="Hirose Y."/>
            <person name="Kanesaki Y."/>
            <person name="Higuchi S."/>
            <person name="Fujiwara T."/>
            <person name="Onuma R."/>
            <person name="Era A."/>
            <person name="Ohbayashi R."/>
            <person name="Uzuka A."/>
            <person name="Nozaki H."/>
            <person name="Yoshikawa H."/>
            <person name="Miyagishima S.Y."/>
        </authorList>
    </citation>
    <scope>NUCLEOTIDE SEQUENCE [LARGE SCALE GENOMIC DNA]</scope>
    <source>
        <strain evidence="6 7">NIES-2499</strain>
    </source>
</reference>
<evidence type="ECO:0000256" key="1">
    <source>
        <dbReference type="ARBA" id="ARBA00004496"/>
    </source>
</evidence>
<organism evidence="6 7">
    <name type="scientific">Chlamydomonas eustigma</name>
    <dbReference type="NCBI Taxonomy" id="1157962"/>
    <lineage>
        <taxon>Eukaryota</taxon>
        <taxon>Viridiplantae</taxon>
        <taxon>Chlorophyta</taxon>
        <taxon>core chlorophytes</taxon>
        <taxon>Chlorophyceae</taxon>
        <taxon>CS clade</taxon>
        <taxon>Chlamydomonadales</taxon>
        <taxon>Chlamydomonadaceae</taxon>
        <taxon>Chlamydomonas</taxon>
    </lineage>
</organism>